<dbReference type="Proteomes" id="UP001237642">
    <property type="component" value="Unassembled WGS sequence"/>
</dbReference>
<feature type="region of interest" description="Disordered" evidence="1">
    <location>
        <begin position="119"/>
        <end position="146"/>
    </location>
</feature>
<dbReference type="InterPro" id="IPR054722">
    <property type="entry name" value="PolX-like_BBD"/>
</dbReference>
<evidence type="ECO:0000256" key="1">
    <source>
        <dbReference type="SAM" id="MobiDB-lite"/>
    </source>
</evidence>
<evidence type="ECO:0000313" key="3">
    <source>
        <dbReference type="EMBL" id="KAK1391810.1"/>
    </source>
</evidence>
<sequence length="230" mass="26160">MKDSEQLDDFCLKLNGLVANIRALGETIGDEYVVKKLLRAVSTKFLQIASTIEQFGNLEKMSVEEVIGSLKAHEERLSSQGDNKEGQQLLLTEEEWSKREHEDSNRKLLLTREEWLSRKSNRGASQAGNDYRGRDTQAECRKPRKNRLQQGEVNLAQTNDDEPALLMTMCEESADEVVFLSEGADSNTRATEESIWYLDNGASNHMTGRREKFEKLDKSMNRLSLVMVLS</sequence>
<protein>
    <recommendedName>
        <fullName evidence="2">Retrovirus-related Pol polyprotein from transposon TNT 1-94-like beta-barrel domain-containing protein</fullName>
    </recommendedName>
</protein>
<dbReference type="Pfam" id="PF22936">
    <property type="entry name" value="Pol_BBD"/>
    <property type="match status" value="1"/>
</dbReference>
<reference evidence="3" key="2">
    <citation type="submission" date="2023-05" db="EMBL/GenBank/DDBJ databases">
        <authorList>
            <person name="Schelkunov M.I."/>
        </authorList>
    </citation>
    <scope>NUCLEOTIDE SEQUENCE</scope>
    <source>
        <strain evidence="3">Hsosn_3</strain>
        <tissue evidence="3">Leaf</tissue>
    </source>
</reference>
<name>A0AAD8IXD1_9APIA</name>
<proteinExistence type="predicted"/>
<keyword evidence="4" id="KW-1185">Reference proteome</keyword>
<evidence type="ECO:0000259" key="2">
    <source>
        <dbReference type="Pfam" id="PF22936"/>
    </source>
</evidence>
<reference evidence="3" key="1">
    <citation type="submission" date="2023-02" db="EMBL/GenBank/DDBJ databases">
        <title>Genome of toxic invasive species Heracleum sosnowskyi carries increased number of genes despite the absence of recent whole-genome duplications.</title>
        <authorList>
            <person name="Schelkunov M."/>
            <person name="Shtratnikova V."/>
            <person name="Makarenko M."/>
            <person name="Klepikova A."/>
            <person name="Omelchenko D."/>
            <person name="Novikova G."/>
            <person name="Obukhova E."/>
            <person name="Bogdanov V."/>
            <person name="Penin A."/>
            <person name="Logacheva M."/>
        </authorList>
    </citation>
    <scope>NUCLEOTIDE SEQUENCE</scope>
    <source>
        <strain evidence="3">Hsosn_3</strain>
        <tissue evidence="3">Leaf</tissue>
    </source>
</reference>
<gene>
    <name evidence="3" type="ORF">POM88_010866</name>
</gene>
<organism evidence="3 4">
    <name type="scientific">Heracleum sosnowskyi</name>
    <dbReference type="NCBI Taxonomy" id="360622"/>
    <lineage>
        <taxon>Eukaryota</taxon>
        <taxon>Viridiplantae</taxon>
        <taxon>Streptophyta</taxon>
        <taxon>Embryophyta</taxon>
        <taxon>Tracheophyta</taxon>
        <taxon>Spermatophyta</taxon>
        <taxon>Magnoliopsida</taxon>
        <taxon>eudicotyledons</taxon>
        <taxon>Gunneridae</taxon>
        <taxon>Pentapetalae</taxon>
        <taxon>asterids</taxon>
        <taxon>campanulids</taxon>
        <taxon>Apiales</taxon>
        <taxon>Apiaceae</taxon>
        <taxon>Apioideae</taxon>
        <taxon>apioid superclade</taxon>
        <taxon>Tordylieae</taxon>
        <taxon>Tordyliinae</taxon>
        <taxon>Heracleum</taxon>
    </lineage>
</organism>
<accession>A0AAD8IXD1</accession>
<evidence type="ECO:0000313" key="4">
    <source>
        <dbReference type="Proteomes" id="UP001237642"/>
    </source>
</evidence>
<dbReference type="AlphaFoldDB" id="A0AAD8IXD1"/>
<dbReference type="Pfam" id="PF14223">
    <property type="entry name" value="Retrotran_gag_2"/>
    <property type="match status" value="1"/>
</dbReference>
<feature type="compositionally biased region" description="Basic and acidic residues" evidence="1">
    <location>
        <begin position="131"/>
        <end position="141"/>
    </location>
</feature>
<comment type="caution">
    <text evidence="3">The sequence shown here is derived from an EMBL/GenBank/DDBJ whole genome shotgun (WGS) entry which is preliminary data.</text>
</comment>
<dbReference type="EMBL" id="JAUIZM010000003">
    <property type="protein sequence ID" value="KAK1391810.1"/>
    <property type="molecule type" value="Genomic_DNA"/>
</dbReference>
<feature type="domain" description="Retrovirus-related Pol polyprotein from transposon TNT 1-94-like beta-barrel" evidence="2">
    <location>
        <begin position="196"/>
        <end position="219"/>
    </location>
</feature>